<dbReference type="GO" id="GO:0005524">
    <property type="term" value="F:ATP binding"/>
    <property type="evidence" value="ECO:0007669"/>
    <property type="project" value="InterPro"/>
</dbReference>
<dbReference type="AlphaFoldDB" id="X1C0Y8"/>
<dbReference type="Gene3D" id="3.40.50.300">
    <property type="entry name" value="P-loop containing nucleotide triphosphate hydrolases"/>
    <property type="match status" value="1"/>
</dbReference>
<dbReference type="InterPro" id="IPR003439">
    <property type="entry name" value="ABC_transporter-like_ATP-bd"/>
</dbReference>
<evidence type="ECO:0000256" key="1">
    <source>
        <dbReference type="ARBA" id="ARBA00005417"/>
    </source>
</evidence>
<dbReference type="GO" id="GO:0016887">
    <property type="term" value="F:ATP hydrolysis activity"/>
    <property type="evidence" value="ECO:0007669"/>
    <property type="project" value="InterPro"/>
</dbReference>
<feature type="non-terminal residue" evidence="4">
    <location>
        <position position="87"/>
    </location>
</feature>
<feature type="domain" description="ABC transporter" evidence="3">
    <location>
        <begin position="34"/>
        <end position="84"/>
    </location>
</feature>
<name>X1C0Y8_9ZZZZ</name>
<dbReference type="InterPro" id="IPR050153">
    <property type="entry name" value="Metal_Ion_Import_ABC"/>
</dbReference>
<dbReference type="EMBL" id="BART01014873">
    <property type="protein sequence ID" value="GAG78026.1"/>
    <property type="molecule type" value="Genomic_DNA"/>
</dbReference>
<evidence type="ECO:0000259" key="3">
    <source>
        <dbReference type="Pfam" id="PF00005"/>
    </source>
</evidence>
<proteinExistence type="inferred from homology"/>
<reference evidence="4" key="1">
    <citation type="journal article" date="2014" name="Front. Microbiol.">
        <title>High frequency of phylogenetically diverse reductive dehalogenase-homologous genes in deep subseafloor sedimentary metagenomes.</title>
        <authorList>
            <person name="Kawai M."/>
            <person name="Futagami T."/>
            <person name="Toyoda A."/>
            <person name="Takaki Y."/>
            <person name="Nishi S."/>
            <person name="Hori S."/>
            <person name="Arai W."/>
            <person name="Tsubouchi T."/>
            <person name="Morono Y."/>
            <person name="Uchiyama I."/>
            <person name="Ito T."/>
            <person name="Fujiyama A."/>
            <person name="Inagaki F."/>
            <person name="Takami H."/>
        </authorList>
    </citation>
    <scope>NUCLEOTIDE SEQUENCE</scope>
    <source>
        <strain evidence="4">Expedition CK06-06</strain>
    </source>
</reference>
<sequence length="87" mass="9889">KLNVSVKAQYIKIEEEGLVSDLITQIKLAPHLSQSYKKRLINNLNLEHIRERNISELSGGELQRVAIARCLSKEADLYLLDEPSAFL</sequence>
<dbReference type="PANTHER" id="PTHR42734">
    <property type="entry name" value="METAL TRANSPORT SYSTEM ATP-BINDING PROTEIN TM_0124-RELATED"/>
    <property type="match status" value="1"/>
</dbReference>
<evidence type="ECO:0000313" key="4">
    <source>
        <dbReference type="EMBL" id="GAG78026.1"/>
    </source>
</evidence>
<comment type="similarity">
    <text evidence="1">Belongs to the ABC transporter superfamily.</text>
</comment>
<comment type="caution">
    <text evidence="4">The sequence shown here is derived from an EMBL/GenBank/DDBJ whole genome shotgun (WGS) entry which is preliminary data.</text>
</comment>
<organism evidence="4">
    <name type="scientific">marine sediment metagenome</name>
    <dbReference type="NCBI Taxonomy" id="412755"/>
    <lineage>
        <taxon>unclassified sequences</taxon>
        <taxon>metagenomes</taxon>
        <taxon>ecological metagenomes</taxon>
    </lineage>
</organism>
<dbReference type="InterPro" id="IPR027417">
    <property type="entry name" value="P-loop_NTPase"/>
</dbReference>
<dbReference type="SUPFAM" id="SSF52540">
    <property type="entry name" value="P-loop containing nucleoside triphosphate hydrolases"/>
    <property type="match status" value="1"/>
</dbReference>
<accession>X1C0Y8</accession>
<protein>
    <recommendedName>
        <fullName evidence="3">ABC transporter domain-containing protein</fullName>
    </recommendedName>
</protein>
<keyword evidence="2" id="KW-0813">Transport</keyword>
<dbReference type="Pfam" id="PF00005">
    <property type="entry name" value="ABC_tran"/>
    <property type="match status" value="1"/>
</dbReference>
<dbReference type="PANTHER" id="PTHR42734:SF6">
    <property type="entry name" value="MOLYBDATE IMPORT ATP-BINDING PROTEIN MOLC"/>
    <property type="match status" value="1"/>
</dbReference>
<gene>
    <name evidence="4" type="ORF">S01H4_29276</name>
</gene>
<feature type="non-terminal residue" evidence="4">
    <location>
        <position position="1"/>
    </location>
</feature>
<evidence type="ECO:0000256" key="2">
    <source>
        <dbReference type="ARBA" id="ARBA00022448"/>
    </source>
</evidence>